<evidence type="ECO:0000313" key="7">
    <source>
        <dbReference type="EMBL" id="PHH50195.1"/>
    </source>
</evidence>
<comment type="caution">
    <text evidence="7">The sequence shown here is derived from an EMBL/GenBank/DDBJ whole genome shotgun (WGS) entry which is preliminary data.</text>
</comment>
<dbReference type="STRING" id="1035309.A0A2C5WVH0"/>
<evidence type="ECO:0000256" key="2">
    <source>
        <dbReference type="ARBA" id="ARBA00023242"/>
    </source>
</evidence>
<evidence type="ECO:0000256" key="4">
    <source>
        <dbReference type="SAM" id="MobiDB-lite"/>
    </source>
</evidence>
<feature type="region of interest" description="Disordered" evidence="4">
    <location>
        <begin position="149"/>
        <end position="177"/>
    </location>
</feature>
<dbReference type="OrthoDB" id="5231586at2759"/>
<dbReference type="SUPFAM" id="SSF46689">
    <property type="entry name" value="Homeodomain-like"/>
    <property type="match status" value="1"/>
</dbReference>
<dbReference type="PROSITE" id="PS51253">
    <property type="entry name" value="HTH_CENPB"/>
    <property type="match status" value="1"/>
</dbReference>
<feature type="compositionally biased region" description="Polar residues" evidence="4">
    <location>
        <begin position="167"/>
        <end position="177"/>
    </location>
</feature>
<protein>
    <recommendedName>
        <fullName evidence="9">CCHC-type domain-containing protein</fullName>
    </recommendedName>
</protein>
<evidence type="ECO:0000259" key="5">
    <source>
        <dbReference type="PROSITE" id="PS50158"/>
    </source>
</evidence>
<dbReference type="EMBL" id="APWK03000142">
    <property type="protein sequence ID" value="PHH50195.1"/>
    <property type="molecule type" value="Genomic_DNA"/>
</dbReference>
<dbReference type="InterPro" id="IPR001878">
    <property type="entry name" value="Znf_CCHC"/>
</dbReference>
<dbReference type="InterPro" id="IPR007889">
    <property type="entry name" value="HTH_Psq"/>
</dbReference>
<keyword evidence="2" id="KW-0539">Nucleus</keyword>
<dbReference type="GO" id="GO:0003677">
    <property type="term" value="F:DNA binding"/>
    <property type="evidence" value="ECO:0007669"/>
    <property type="project" value="UniProtKB-KW"/>
</dbReference>
<dbReference type="InterPro" id="IPR006600">
    <property type="entry name" value="HTH_CenpB_DNA-bd_dom"/>
</dbReference>
<dbReference type="GO" id="GO:0008270">
    <property type="term" value="F:zinc ion binding"/>
    <property type="evidence" value="ECO:0007669"/>
    <property type="project" value="UniProtKB-KW"/>
</dbReference>
<keyword evidence="3" id="KW-0862">Zinc</keyword>
<reference evidence="7 8" key="1">
    <citation type="journal article" date="2013" name="Fungal Biol.">
        <title>Analysis of microsatellite markers in the genome of the plant pathogen Ceratocystis fimbriata.</title>
        <authorList>
            <person name="Simpson M.C."/>
            <person name="Wilken P.M."/>
            <person name="Coetzee M.P."/>
            <person name="Wingfield M.J."/>
            <person name="Wingfield B.D."/>
        </authorList>
    </citation>
    <scope>NUCLEOTIDE SEQUENCE [LARGE SCALE GENOMIC DNA]</scope>
    <source>
        <strain evidence="7 8">CBS 114723</strain>
    </source>
</reference>
<proteinExistence type="predicted"/>
<dbReference type="Proteomes" id="UP000222788">
    <property type="component" value="Unassembled WGS sequence"/>
</dbReference>
<sequence length="317" mass="35436">MESSSIESRMLLAIQAIKENPKLSTRAAANLYNVPRTTLVYRMKGRRARKDVRANSMKLTELEEKTLLEYILGLGSRGFPPRLVDVEAMANVLLAERNSGRVGKLWASNFVKRQPKLWTRFNRAHDHQRAPCKDPEQTNARPTLAQSMTLQTPTPASPPQPTDDPCVSQTPHDPTEAGLQSTFVESRNAHNHSSSQTPIYSAVDEITKGAEEIMREVVLLRSENKMLREANHALSQRRRAKKTHFRKRGSLATKDGHKSVDQKDLDEQLEQGKRKNGSRKHGTAAAVRRHCGNCGKTGHNARTCEEDSIIAAGFSSE</sequence>
<evidence type="ECO:0000259" key="6">
    <source>
        <dbReference type="PROSITE" id="PS51253"/>
    </source>
</evidence>
<evidence type="ECO:0000256" key="3">
    <source>
        <dbReference type="PROSITE-ProRule" id="PRU00047"/>
    </source>
</evidence>
<reference evidence="7 8" key="2">
    <citation type="journal article" date="2013" name="IMA Fungus">
        <title>IMA Genome-F 1: Ceratocystis fimbriata: Draft nuclear genome sequence for the plant pathogen, Ceratocystis fimbriata.</title>
        <authorList>
            <person name="Wilken P.M."/>
            <person name="Steenkamp E.T."/>
            <person name="Wingfield M.J."/>
            <person name="de Beer Z.W."/>
            <person name="Wingfield B.D."/>
        </authorList>
    </citation>
    <scope>NUCLEOTIDE SEQUENCE [LARGE SCALE GENOMIC DNA]</scope>
    <source>
        <strain evidence="7 8">CBS 114723</strain>
    </source>
</reference>
<organism evidence="7 8">
    <name type="scientific">Ceratocystis fimbriata CBS 114723</name>
    <dbReference type="NCBI Taxonomy" id="1035309"/>
    <lineage>
        <taxon>Eukaryota</taxon>
        <taxon>Fungi</taxon>
        <taxon>Dikarya</taxon>
        <taxon>Ascomycota</taxon>
        <taxon>Pezizomycotina</taxon>
        <taxon>Sordariomycetes</taxon>
        <taxon>Hypocreomycetidae</taxon>
        <taxon>Microascales</taxon>
        <taxon>Ceratocystidaceae</taxon>
        <taxon>Ceratocystis</taxon>
    </lineage>
</organism>
<dbReference type="AlphaFoldDB" id="A0A2C5WVH0"/>
<dbReference type="Pfam" id="PF05225">
    <property type="entry name" value="HTH_psq"/>
    <property type="match status" value="1"/>
</dbReference>
<keyword evidence="3" id="KW-0479">Metal-binding</keyword>
<dbReference type="InterPro" id="IPR009057">
    <property type="entry name" value="Homeodomain-like_sf"/>
</dbReference>
<dbReference type="Gene3D" id="1.10.10.60">
    <property type="entry name" value="Homeodomain-like"/>
    <property type="match status" value="1"/>
</dbReference>
<feature type="compositionally biased region" description="Basic residues" evidence="4">
    <location>
        <begin position="235"/>
        <end position="249"/>
    </location>
</feature>
<dbReference type="PROSITE" id="PS50158">
    <property type="entry name" value="ZF_CCHC"/>
    <property type="match status" value="1"/>
</dbReference>
<evidence type="ECO:0000313" key="8">
    <source>
        <dbReference type="Proteomes" id="UP000222788"/>
    </source>
</evidence>
<feature type="compositionally biased region" description="Basic and acidic residues" evidence="4">
    <location>
        <begin position="254"/>
        <end position="273"/>
    </location>
</feature>
<keyword evidence="3" id="KW-0863">Zinc-finger</keyword>
<keyword evidence="8" id="KW-1185">Reference proteome</keyword>
<feature type="domain" description="CCHC-type" evidence="5">
    <location>
        <begin position="291"/>
        <end position="306"/>
    </location>
</feature>
<feature type="compositionally biased region" description="Basic residues" evidence="4">
    <location>
        <begin position="274"/>
        <end position="291"/>
    </location>
</feature>
<name>A0A2C5WVH0_9PEZI</name>
<feature type="domain" description="HTH CENPB-type" evidence="6">
    <location>
        <begin position="51"/>
        <end position="120"/>
    </location>
</feature>
<feature type="region of interest" description="Disordered" evidence="4">
    <location>
        <begin position="233"/>
        <end position="317"/>
    </location>
</feature>
<keyword evidence="1" id="KW-0238">DNA-binding</keyword>
<gene>
    <name evidence="7" type="ORF">CFIMG_007500RA</name>
</gene>
<evidence type="ECO:0000256" key="1">
    <source>
        <dbReference type="ARBA" id="ARBA00023125"/>
    </source>
</evidence>
<evidence type="ECO:0008006" key="9">
    <source>
        <dbReference type="Google" id="ProtNLM"/>
    </source>
</evidence>
<accession>A0A2C5WVH0</accession>